<keyword evidence="3" id="KW-1185">Reference proteome</keyword>
<comment type="caution">
    <text evidence="2">The sequence shown here is derived from an EMBL/GenBank/DDBJ whole genome shotgun (WGS) entry which is preliminary data.</text>
</comment>
<dbReference type="Proteomes" id="UP001165269">
    <property type="component" value="Unassembled WGS sequence"/>
</dbReference>
<name>A0ABS9Y662_9ACTN</name>
<proteinExistence type="predicted"/>
<protein>
    <recommendedName>
        <fullName evidence="1">DUF3885 domain-containing protein</fullName>
    </recommendedName>
</protein>
<dbReference type="Pfam" id="PF13021">
    <property type="entry name" value="DUF3885"/>
    <property type="match status" value="1"/>
</dbReference>
<evidence type="ECO:0000259" key="1">
    <source>
        <dbReference type="Pfam" id="PF13021"/>
    </source>
</evidence>
<feature type="domain" description="DUF3885" evidence="1">
    <location>
        <begin position="31"/>
        <end position="200"/>
    </location>
</feature>
<accession>A0ABS9Y662</accession>
<evidence type="ECO:0000313" key="2">
    <source>
        <dbReference type="EMBL" id="MCI3272706.1"/>
    </source>
</evidence>
<evidence type="ECO:0000313" key="3">
    <source>
        <dbReference type="Proteomes" id="UP001165269"/>
    </source>
</evidence>
<organism evidence="2 3">
    <name type="scientific">Streptomyces cylindrosporus</name>
    <dbReference type="NCBI Taxonomy" id="2927583"/>
    <lineage>
        <taxon>Bacteria</taxon>
        <taxon>Bacillati</taxon>
        <taxon>Actinomycetota</taxon>
        <taxon>Actinomycetes</taxon>
        <taxon>Kitasatosporales</taxon>
        <taxon>Streptomycetaceae</taxon>
        <taxon>Streptomyces</taxon>
    </lineage>
</organism>
<dbReference type="EMBL" id="JALDAY010000005">
    <property type="protein sequence ID" value="MCI3272706.1"/>
    <property type="molecule type" value="Genomic_DNA"/>
</dbReference>
<sequence length="203" mass="23441">MSERRGETDPGVVPDELGALWREHHPSTPPLAHLFRDALHDRWVRFHSLPGSKRYPESEDEYATVLDRHNTVLDELFAGQDVFVVSMDWSDATGIPRWPERRSLHPAAVRWWTEPDHHDPDPAFHVYRHLYAELRPWSRGLVDALLRAVADDTLAEVFLADTGLRRLYHPYDGGADVILAGPEERDRLRERHRGWLSSHPCGL</sequence>
<dbReference type="InterPro" id="IPR024976">
    <property type="entry name" value="DUF3885"/>
</dbReference>
<dbReference type="RefSeq" id="WP_242765931.1">
    <property type="nucleotide sequence ID" value="NZ_JALDAY010000005.1"/>
</dbReference>
<gene>
    <name evidence="2" type="ORF">MQP27_16480</name>
</gene>
<reference evidence="2" key="1">
    <citation type="submission" date="2022-03" db="EMBL/GenBank/DDBJ databases">
        <title>Streptomyces 7R015 and 7R016 isolated from Barleria lupulina in Thailand.</title>
        <authorList>
            <person name="Kanchanasin P."/>
            <person name="Phongsopitanun W."/>
            <person name="Tanasupawat S."/>
        </authorList>
    </citation>
    <scope>NUCLEOTIDE SEQUENCE</scope>
    <source>
        <strain evidence="2">7R015</strain>
    </source>
</reference>